<protein>
    <submittedName>
        <fullName evidence="3">Uncharacterized protein</fullName>
    </submittedName>
</protein>
<name>A0AA35YP05_LACSI</name>
<sequence length="328" mass="37235">MASDLDKEEPPDPEQTRKQHRCAEILHIKREKRKVSSHIYEGGRREGTGSRTLKLFAKMSEICGSPLQPSVAEEVDQTAAPFNKKYVCFLTSAYCYNTGMKLDKSLTVTLWKSLNDPGTGSYLFRQDERGNQYFVIMKDTTYHWKSRNPKNGFDDSKMFPEAVSLLSNTTTGDQHAIYNILVGEKRVNNGFWNGKRLEIVVANTRALHRDHKVGCKRKSEICENTTDTFVNLTMISVGVTYVTFQKSNNKSGRHNISIRVSAGHQVKGRSEFQKLVVPLVVGLSVLGVTILCVVVYISYTRLVNRIAKDRRRIELESNNMSKTCHCQM</sequence>
<evidence type="ECO:0000313" key="3">
    <source>
        <dbReference type="EMBL" id="CAI9277595.1"/>
    </source>
</evidence>
<evidence type="ECO:0000256" key="1">
    <source>
        <dbReference type="SAM" id="MobiDB-lite"/>
    </source>
</evidence>
<keyword evidence="4" id="KW-1185">Reference proteome</keyword>
<dbReference type="Proteomes" id="UP001177003">
    <property type="component" value="Chromosome 3"/>
</dbReference>
<evidence type="ECO:0000256" key="2">
    <source>
        <dbReference type="SAM" id="Phobius"/>
    </source>
</evidence>
<feature type="transmembrane region" description="Helical" evidence="2">
    <location>
        <begin position="275"/>
        <end position="302"/>
    </location>
</feature>
<reference evidence="3" key="1">
    <citation type="submission" date="2023-04" db="EMBL/GenBank/DDBJ databases">
        <authorList>
            <person name="Vijverberg K."/>
            <person name="Xiong W."/>
            <person name="Schranz E."/>
        </authorList>
    </citation>
    <scope>NUCLEOTIDE SEQUENCE</scope>
</reference>
<evidence type="ECO:0000313" key="4">
    <source>
        <dbReference type="Proteomes" id="UP001177003"/>
    </source>
</evidence>
<dbReference type="EMBL" id="OX465079">
    <property type="protein sequence ID" value="CAI9277595.1"/>
    <property type="molecule type" value="Genomic_DNA"/>
</dbReference>
<dbReference type="AlphaFoldDB" id="A0AA35YP05"/>
<keyword evidence="2" id="KW-1133">Transmembrane helix</keyword>
<organism evidence="3 4">
    <name type="scientific">Lactuca saligna</name>
    <name type="common">Willowleaf lettuce</name>
    <dbReference type="NCBI Taxonomy" id="75948"/>
    <lineage>
        <taxon>Eukaryota</taxon>
        <taxon>Viridiplantae</taxon>
        <taxon>Streptophyta</taxon>
        <taxon>Embryophyta</taxon>
        <taxon>Tracheophyta</taxon>
        <taxon>Spermatophyta</taxon>
        <taxon>Magnoliopsida</taxon>
        <taxon>eudicotyledons</taxon>
        <taxon>Gunneridae</taxon>
        <taxon>Pentapetalae</taxon>
        <taxon>asterids</taxon>
        <taxon>campanulids</taxon>
        <taxon>Asterales</taxon>
        <taxon>Asteraceae</taxon>
        <taxon>Cichorioideae</taxon>
        <taxon>Cichorieae</taxon>
        <taxon>Lactucinae</taxon>
        <taxon>Lactuca</taxon>
    </lineage>
</organism>
<keyword evidence="2" id="KW-0812">Transmembrane</keyword>
<keyword evidence="2" id="KW-0472">Membrane</keyword>
<feature type="region of interest" description="Disordered" evidence="1">
    <location>
        <begin position="1"/>
        <end position="20"/>
    </location>
</feature>
<gene>
    <name evidence="3" type="ORF">LSALG_LOCUS17513</name>
</gene>
<proteinExistence type="predicted"/>
<accession>A0AA35YP05</accession>